<dbReference type="SUPFAM" id="SSF55874">
    <property type="entry name" value="ATPase domain of HSP90 chaperone/DNA topoisomerase II/histidine kinase"/>
    <property type="match status" value="1"/>
</dbReference>
<keyword evidence="12" id="KW-0472">Membrane</keyword>
<dbReference type="Pfam" id="PF13185">
    <property type="entry name" value="GAF_2"/>
    <property type="match status" value="1"/>
</dbReference>
<dbReference type="FunFam" id="1.10.287.130:FF:000003">
    <property type="entry name" value="Histidine kinase"/>
    <property type="match status" value="1"/>
</dbReference>
<gene>
    <name evidence="19" type="ORF">jhhlp_001431</name>
</gene>
<evidence type="ECO:0000256" key="12">
    <source>
        <dbReference type="ARBA" id="ARBA00023136"/>
    </source>
</evidence>
<dbReference type="InterPro" id="IPR041664">
    <property type="entry name" value="AAA_16"/>
</dbReference>
<dbReference type="PROSITE" id="PS50011">
    <property type="entry name" value="PROTEIN_KINASE_DOM"/>
    <property type="match status" value="1"/>
</dbReference>
<sequence>MYWPQPKIMDGAAIVSDDLLDPPVRLFERLRQIAGYTWDETKVPVHTSFDAWLVCGTRFVSPYPSSPPHHASSPGSASRFPSGRPSPSDIYITPNFYVDVNSDTTTTPPALAPNVPEISYIEEPVIARVSYQVLREERAFHITKSLVLSADPEGEHIIKPLDLLRLTPQQGDRGAIVLAIYKDPGNNALPRLVDLGPAFYKSRKYDDTFRAYIKNDFRLDPPINIRDFLDFAIGAAQCLEILHHGLGMIHGEIRGDAFHYNIETNKVRLVSFGSGVRSFEHGLTSTGWLALSRELGAKNKLLYISPEQTGRMPAEPDSRTDIYSLGVLFWTLLTQQPVFEGETPLDIVQGVLRRRIPPVSAVRLDVPDVIGRIIQKCTAKSVAERYHSASGLRHDLTKIQEFLGECNWAALKELDIGTKDVSSFFMLPTTMIGRDTERARLMKVIERVAMSHFVNQKTSASTNRFSDASSFSNEFPDGADASSEGASSADGNNRLSGSYAATVCSDPRQSKSNFQPSHLAETQTVNSISSDTLPSPASGPMARAPKPWERHHSVSFETRSLMDSAMTDRDLNRHSAVESSSSSSLSRKLGSAKFRQRGHTEIITIEGVAGQGKSFLVQSVLADARRQGYCLTAKFETARRTPYGPLLKLLSSLFKQVWGERNTETAFHSALKEYVRPAWPMLHPLLGLPEFLLGRDEENRDKENGNENGNGSGNGNGNGAAVGPIPSVGAQRSASTSSRPRIKRRGSSPGASSRMSKISTVSCQSSQDFLRAGAATKTSRLLNTFLDVLRMFTAHKFVCFCLDDLHYADDESLELISQIIASRMRMVIIVTYRPDEISPERVHRVLHPPESEQISRSGGPVMTRIVLEPLSEADIVEYVSDTLSRPKEEVLPLSLVIQSKTAGNPFYMREMLNACHRKKCIWYDYRDSQWHFDLDKLFDQFRGEKDYDVLDTGFITHRLSELPAASRSILAWAALVGQSFSFDLILQLLSGEFTEDVPNDDPCPPLPSYTQQQAIAGLQAAIQAYILVPSDSDDRFRFAHDRYIQAAAALKECHARKMHFVIAQTLLKHYNSDDSMRESTALHICEAMDLIRRHIKVRQPFRNLLFECAQAATENGARPTAAKYYSNAVALLQPTPWVDDAEDVSYDETIQLYLRAAECSLFMGHHAAANGLLSTIFKNARSALDKAPAYVLQSRIFAQNGDAESALRSLKDCLLALGVKIDEATTYEKCDEWFERLSVKIQTTSRDDLLLAKQPADATLTSVGAVLVETLSAAWWIDSLQFYNLSLTMLDLHLNSGAFPQSGMSFIHFAIVALSRFNMVKFAVELASMALELLDKYPDPFTISRGYIMFANFLAHISYPMADTVNSMDNLVEYAAVAGDRISTILCVGICALVRFYASENCADLEAFCQFGCEEIPNWHQDSRGGTLLISVRQTSKALQGKTRTKEPDNVLTDEHHDTAVYKQWLHEHTRNGDRSLLLYETFEVLVLFLYGHYDKAVEVGDRCLQNISKIWSSRSSRSTMLAYGLALSGRLLRILPDPRLADTDELRAELDRTLDILKDLKKKVSDWEAVNNVNYLAWSKFLEAQVEELSGNAALAIQRYEEGLDHASENGFLFEEALGSYLLGALFLRRKARRCARAVLRDATSLYRQFGALGVADHIQEEHANLLTDSRIYPRFADMGIQTDFAPEVSHVPYRTHANNEEDDELAQSSQLVDTKGDRIGAWRGSMHMQHEAGAGLPALDMIDLHAILLSSQAMSSVLQVEDLLQTMCDAILQTCGGSATLASIVVADEHNGWLLAASGDPERGASAHVPEIPLSGTSLVAENVVLYCTRFRESVFITDLLSDERFGNVSESWLQRNPRSKAVIAIPITHGEKPLLGVLYLEGEPGSFTDRNVTVLQLLVNQIGISYSNAMAMKAIEKVSAEYVSALSLQKDALAKALDAETKAKNAKAEAERNVKLAEEAARAKSIFLANVSHELRTPLNGVIGNSELLRESNLNREQLEMADSIRVSADLLLTVINDILDFSRMEADKMKLYVSAFNPEEMVREVVRAVSYSNREKTTRVQIIQEINLPTMLIYGDPTRLHQVLGNLIGNSLKFTESGSVTIGACVEEETEERVSLTFWVEDTGIGIPPQQLANLFQPFSQADASTARKYGGSGLGLSICKSLIETMMKGKIQLESQENVGTRAWFTVSFEKASADAVLGDTAHSEPVSPGSPPETSESGHGLMPHPFIDLSQIPKEDLQICIAEDNAINKKIAIQYVKLLGYPNVDAYENGEKAVEGLRQRAAEGRPYHVILMDVQMPILDGYEATKVIRKDPVEAVRNVLIIAMTASAIHGDREKCIAAGMNDYLAKPVRSDVLRKKLEAYVGLALRDGKPKRSRQDSESSGYRDEGVNGNSRRASNNGSSNNSPRLSAINPSSGSRTSSVERTSFSGRRSSDLGSTPDLNSTKRQPRKLVKTRISSDVSLQAESPTPTQALFSTPGHIPAVSQMQSQQPPTQPIIQAPLEKDREKPKGVLTKKPPNHD</sequence>
<dbReference type="SUPFAM" id="SSF52172">
    <property type="entry name" value="CheY-like"/>
    <property type="match status" value="1"/>
</dbReference>
<evidence type="ECO:0000256" key="15">
    <source>
        <dbReference type="SAM" id="MobiDB-lite"/>
    </source>
</evidence>
<dbReference type="PROSITE" id="PS50109">
    <property type="entry name" value="HIS_KIN"/>
    <property type="match status" value="1"/>
</dbReference>
<feature type="region of interest" description="Disordered" evidence="15">
    <location>
        <begin position="698"/>
        <end position="758"/>
    </location>
</feature>
<dbReference type="EMBL" id="NLAX01000004">
    <property type="protein sequence ID" value="PKS12133.1"/>
    <property type="molecule type" value="Genomic_DNA"/>
</dbReference>
<dbReference type="InParanoid" id="A0A2N3NI74"/>
<dbReference type="InterPro" id="IPR011009">
    <property type="entry name" value="Kinase-like_dom_sf"/>
</dbReference>
<feature type="compositionally biased region" description="Low complexity" evidence="15">
    <location>
        <begin position="68"/>
        <end position="78"/>
    </location>
</feature>
<dbReference type="InterPro" id="IPR000719">
    <property type="entry name" value="Prot_kinase_dom"/>
</dbReference>
<dbReference type="Gene3D" id="3.40.50.2300">
    <property type="match status" value="1"/>
</dbReference>
<evidence type="ECO:0000313" key="19">
    <source>
        <dbReference type="EMBL" id="PKS12133.1"/>
    </source>
</evidence>
<dbReference type="Pfam" id="PF00512">
    <property type="entry name" value="HisKA"/>
    <property type="match status" value="1"/>
</dbReference>
<dbReference type="Gene3D" id="1.10.287.130">
    <property type="match status" value="1"/>
</dbReference>
<keyword evidence="9" id="KW-0418">Kinase</keyword>
<feature type="compositionally biased region" description="Low complexity" evidence="15">
    <location>
        <begin position="2489"/>
        <end position="2505"/>
    </location>
</feature>
<evidence type="ECO:0000256" key="8">
    <source>
        <dbReference type="ARBA" id="ARBA00022741"/>
    </source>
</evidence>
<keyword evidence="8" id="KW-0547">Nucleotide-binding</keyword>
<reference evidence="19 20" key="1">
    <citation type="journal article" date="2017" name="G3 (Bethesda)">
        <title>First Draft Genome Sequence of the Pathogenic Fungus Lomentospora prolificans (Formerly Scedosporium prolificans).</title>
        <authorList>
            <person name="Luo R."/>
            <person name="Zimin A."/>
            <person name="Workman R."/>
            <person name="Fan Y."/>
            <person name="Pertea G."/>
            <person name="Grossman N."/>
            <person name="Wear M.P."/>
            <person name="Jia B."/>
            <person name="Miller H."/>
            <person name="Casadevall A."/>
            <person name="Timp W."/>
            <person name="Zhang S.X."/>
            <person name="Salzberg S.L."/>
        </authorList>
    </citation>
    <scope>NUCLEOTIDE SEQUENCE [LARGE SCALE GENOMIC DNA]</scope>
    <source>
        <strain evidence="19 20">JHH-5317</strain>
    </source>
</reference>
<feature type="domain" description="Protein kinase" evidence="16">
    <location>
        <begin position="115"/>
        <end position="403"/>
    </location>
</feature>
<dbReference type="Gene3D" id="3.30.450.40">
    <property type="match status" value="1"/>
</dbReference>
<evidence type="ECO:0000256" key="9">
    <source>
        <dbReference type="ARBA" id="ARBA00022777"/>
    </source>
</evidence>
<dbReference type="SMART" id="SM00388">
    <property type="entry name" value="HisKA"/>
    <property type="match status" value="1"/>
</dbReference>
<feature type="region of interest" description="Disordered" evidence="15">
    <location>
        <begin position="2204"/>
        <end position="2226"/>
    </location>
</feature>
<evidence type="ECO:0000256" key="13">
    <source>
        <dbReference type="PROSITE-ProRule" id="PRU00169"/>
    </source>
</evidence>
<dbReference type="CDD" id="cd16922">
    <property type="entry name" value="HATPase_EvgS-ArcB-TorS-like"/>
    <property type="match status" value="1"/>
</dbReference>
<evidence type="ECO:0000256" key="10">
    <source>
        <dbReference type="ARBA" id="ARBA00022840"/>
    </source>
</evidence>
<feature type="region of interest" description="Disordered" evidence="15">
    <location>
        <begin position="463"/>
        <end position="551"/>
    </location>
</feature>
<feature type="region of interest" description="Disordered" evidence="15">
    <location>
        <begin position="2374"/>
        <end position="2525"/>
    </location>
</feature>
<dbReference type="SUPFAM" id="SSF52540">
    <property type="entry name" value="P-loop containing nucleoside triphosphate hydrolases"/>
    <property type="match status" value="1"/>
</dbReference>
<dbReference type="Gene3D" id="1.10.510.10">
    <property type="entry name" value="Transferase(Phosphotransferase) domain 1"/>
    <property type="match status" value="1"/>
</dbReference>
<dbReference type="OrthoDB" id="60033at2759"/>
<feature type="domain" description="Histidine kinase" evidence="17">
    <location>
        <begin position="1973"/>
        <end position="2196"/>
    </location>
</feature>
<dbReference type="InterPro" id="IPR003018">
    <property type="entry name" value="GAF"/>
</dbReference>
<dbReference type="SMART" id="SM00387">
    <property type="entry name" value="HATPase_c"/>
    <property type="match status" value="1"/>
</dbReference>
<accession>A0A2N3NI74</accession>
<dbReference type="Pfam" id="PF02518">
    <property type="entry name" value="HATPase_c"/>
    <property type="match status" value="1"/>
</dbReference>
<dbReference type="InterPro" id="IPR029016">
    <property type="entry name" value="GAF-like_dom_sf"/>
</dbReference>
<evidence type="ECO:0000256" key="1">
    <source>
        <dbReference type="ARBA" id="ARBA00000085"/>
    </source>
</evidence>
<feature type="coiled-coil region" evidence="14">
    <location>
        <begin position="1932"/>
        <end position="1963"/>
    </location>
</feature>
<dbReference type="PRINTS" id="PR00344">
    <property type="entry name" value="BCTRLSENSOR"/>
</dbReference>
<feature type="compositionally biased region" description="Polar residues" evidence="15">
    <location>
        <begin position="510"/>
        <end position="535"/>
    </location>
</feature>
<keyword evidence="5 13" id="KW-0597">Phosphoprotein</keyword>
<feature type="compositionally biased region" description="Gly residues" evidence="15">
    <location>
        <begin position="708"/>
        <end position="720"/>
    </location>
</feature>
<keyword evidence="4" id="KW-1003">Cell membrane</keyword>
<keyword evidence="14" id="KW-0175">Coiled coil</keyword>
<feature type="modified residue" description="4-aspartylphosphate" evidence="13">
    <location>
        <position position="2299"/>
    </location>
</feature>
<dbReference type="InterPro" id="IPR036097">
    <property type="entry name" value="HisK_dim/P_sf"/>
</dbReference>
<dbReference type="PROSITE" id="PS50110">
    <property type="entry name" value="RESPONSE_REGULATORY"/>
    <property type="match status" value="1"/>
</dbReference>
<keyword evidence="6" id="KW-0808">Transferase</keyword>
<dbReference type="InterPro" id="IPR003594">
    <property type="entry name" value="HATPase_dom"/>
</dbReference>
<dbReference type="CDD" id="cd17546">
    <property type="entry name" value="REC_hyHK_CKI1_RcsC-like"/>
    <property type="match status" value="1"/>
</dbReference>
<dbReference type="STRING" id="41688.A0A2N3NI74"/>
<evidence type="ECO:0000259" key="18">
    <source>
        <dbReference type="PROSITE" id="PS50110"/>
    </source>
</evidence>
<evidence type="ECO:0000313" key="20">
    <source>
        <dbReference type="Proteomes" id="UP000233524"/>
    </source>
</evidence>
<dbReference type="Proteomes" id="UP000233524">
    <property type="component" value="Unassembled WGS sequence"/>
</dbReference>
<dbReference type="GO" id="GO:0005886">
    <property type="term" value="C:plasma membrane"/>
    <property type="evidence" value="ECO:0007669"/>
    <property type="project" value="UniProtKB-SubCell"/>
</dbReference>
<proteinExistence type="predicted"/>
<dbReference type="VEuPathDB" id="FungiDB:jhhlp_001431"/>
<feature type="compositionally biased region" description="Polar residues" evidence="15">
    <location>
        <begin position="2416"/>
        <end position="2450"/>
    </location>
</feature>
<dbReference type="FunFam" id="1.10.510.10:FF:000579">
    <property type="entry name" value="Sensor histidine kinase/response regulator, putative"/>
    <property type="match status" value="1"/>
</dbReference>
<feature type="compositionally biased region" description="Polar residues" evidence="15">
    <location>
        <begin position="2460"/>
        <end position="2479"/>
    </location>
</feature>
<feature type="compositionally biased region" description="Low complexity" evidence="15">
    <location>
        <begin position="478"/>
        <end position="491"/>
    </location>
</feature>
<dbReference type="SUPFAM" id="SSF55781">
    <property type="entry name" value="GAF domain-like"/>
    <property type="match status" value="1"/>
</dbReference>
<organism evidence="19 20">
    <name type="scientific">Lomentospora prolificans</name>
    <dbReference type="NCBI Taxonomy" id="41688"/>
    <lineage>
        <taxon>Eukaryota</taxon>
        <taxon>Fungi</taxon>
        <taxon>Dikarya</taxon>
        <taxon>Ascomycota</taxon>
        <taxon>Pezizomycotina</taxon>
        <taxon>Sordariomycetes</taxon>
        <taxon>Hypocreomycetidae</taxon>
        <taxon>Microascales</taxon>
        <taxon>Microascaceae</taxon>
        <taxon>Lomentospora</taxon>
    </lineage>
</organism>
<dbReference type="SUPFAM" id="SSF47384">
    <property type="entry name" value="Homodimeric domain of signal transducing histidine kinase"/>
    <property type="match status" value="1"/>
</dbReference>
<dbReference type="FunFam" id="3.30.450.40:FF:000044">
    <property type="entry name" value="Putative sensor histidine kinase/response regulator"/>
    <property type="match status" value="1"/>
</dbReference>
<dbReference type="InterPro" id="IPR005467">
    <property type="entry name" value="His_kinase_dom"/>
</dbReference>
<feature type="compositionally biased region" description="Basic and acidic residues" evidence="15">
    <location>
        <begin position="2374"/>
        <end position="2393"/>
    </location>
</feature>
<evidence type="ECO:0000256" key="7">
    <source>
        <dbReference type="ARBA" id="ARBA00022692"/>
    </source>
</evidence>
<evidence type="ECO:0000256" key="14">
    <source>
        <dbReference type="SAM" id="Coils"/>
    </source>
</evidence>
<dbReference type="InterPro" id="IPR003661">
    <property type="entry name" value="HisK_dim/P_dom"/>
</dbReference>
<dbReference type="CDD" id="cd00082">
    <property type="entry name" value="HisKA"/>
    <property type="match status" value="1"/>
</dbReference>
<dbReference type="InterPro" id="IPR001789">
    <property type="entry name" value="Sig_transdc_resp-reg_receiver"/>
</dbReference>
<dbReference type="InterPro" id="IPR004358">
    <property type="entry name" value="Sig_transdc_His_kin-like_C"/>
</dbReference>
<keyword evidence="10" id="KW-0067">ATP-binding</keyword>
<evidence type="ECO:0000259" key="17">
    <source>
        <dbReference type="PROSITE" id="PS50109"/>
    </source>
</evidence>
<evidence type="ECO:0000256" key="6">
    <source>
        <dbReference type="ARBA" id="ARBA00022679"/>
    </source>
</evidence>
<dbReference type="SMART" id="SM00220">
    <property type="entry name" value="S_TKc"/>
    <property type="match status" value="1"/>
</dbReference>
<dbReference type="PANTHER" id="PTHR43047:SF46">
    <property type="entry name" value="HISTIDINE KINASE_RESPONSE REGULATOR, PUTATIVE (AFU_ORTHOLOGUE AFUA_3G12550)-RELATED"/>
    <property type="match status" value="1"/>
</dbReference>
<protein>
    <recommendedName>
        <fullName evidence="3">histidine kinase</fullName>
        <ecNumber evidence="3">2.7.13.3</ecNumber>
    </recommendedName>
</protein>
<dbReference type="Gene3D" id="3.30.565.10">
    <property type="entry name" value="Histidine kinase-like ATPase, C-terminal domain"/>
    <property type="match status" value="1"/>
</dbReference>
<dbReference type="InterPro" id="IPR011006">
    <property type="entry name" value="CheY-like_superfamily"/>
</dbReference>
<evidence type="ECO:0000256" key="2">
    <source>
        <dbReference type="ARBA" id="ARBA00004651"/>
    </source>
</evidence>
<evidence type="ECO:0000259" key="16">
    <source>
        <dbReference type="PROSITE" id="PS50011"/>
    </source>
</evidence>
<name>A0A2N3NI74_9PEZI</name>
<feature type="compositionally biased region" description="Low complexity" evidence="15">
    <location>
        <begin position="2209"/>
        <end position="2226"/>
    </location>
</feature>
<feature type="domain" description="Response regulatory" evidence="18">
    <location>
        <begin position="2244"/>
        <end position="2368"/>
    </location>
</feature>
<dbReference type="GO" id="GO:0009927">
    <property type="term" value="F:histidine phosphotransfer kinase activity"/>
    <property type="evidence" value="ECO:0007669"/>
    <property type="project" value="TreeGrafter"/>
</dbReference>
<feature type="region of interest" description="Disordered" evidence="15">
    <location>
        <begin position="64"/>
        <end position="84"/>
    </location>
</feature>
<dbReference type="Pfam" id="PF00072">
    <property type="entry name" value="Response_reg"/>
    <property type="match status" value="1"/>
</dbReference>
<dbReference type="SMART" id="SM00065">
    <property type="entry name" value="GAF"/>
    <property type="match status" value="1"/>
</dbReference>
<feature type="compositionally biased region" description="Low complexity" evidence="15">
    <location>
        <begin position="2394"/>
        <end position="2414"/>
    </location>
</feature>
<comment type="subcellular location">
    <subcellularLocation>
        <location evidence="2">Cell membrane</location>
        <topology evidence="2">Multi-pass membrane protein</topology>
    </subcellularLocation>
</comment>
<comment type="catalytic activity">
    <reaction evidence="1">
        <text>ATP + protein L-histidine = ADP + protein N-phospho-L-histidine.</text>
        <dbReference type="EC" id="2.7.13.3"/>
    </reaction>
</comment>
<dbReference type="InterPro" id="IPR036890">
    <property type="entry name" value="HATPase_C_sf"/>
</dbReference>
<comment type="caution">
    <text evidence="19">The sequence shown here is derived from an EMBL/GenBank/DDBJ whole genome shotgun (WGS) entry which is preliminary data.</text>
</comment>
<evidence type="ECO:0000256" key="11">
    <source>
        <dbReference type="ARBA" id="ARBA00022989"/>
    </source>
</evidence>
<keyword evidence="20" id="KW-1185">Reference proteome</keyword>
<keyword evidence="7" id="KW-0812">Transmembrane</keyword>
<feature type="compositionally biased region" description="Polar residues" evidence="15">
    <location>
        <begin position="463"/>
        <end position="473"/>
    </location>
</feature>
<dbReference type="PANTHER" id="PTHR43047">
    <property type="entry name" value="TWO-COMPONENT HISTIDINE PROTEIN KINASE"/>
    <property type="match status" value="1"/>
</dbReference>
<feature type="compositionally biased region" description="Polar residues" evidence="15">
    <location>
        <begin position="730"/>
        <end position="739"/>
    </location>
</feature>
<dbReference type="GO" id="GO:0000155">
    <property type="term" value="F:phosphorelay sensor kinase activity"/>
    <property type="evidence" value="ECO:0007669"/>
    <property type="project" value="InterPro"/>
</dbReference>
<dbReference type="InterPro" id="IPR027417">
    <property type="entry name" value="P-loop_NTPase"/>
</dbReference>
<dbReference type="FunFam" id="3.40.50.2300:FF:000285">
    <property type="entry name" value="Putative sensor histidine kinase/response regulator"/>
    <property type="match status" value="1"/>
</dbReference>
<dbReference type="GO" id="GO:0005524">
    <property type="term" value="F:ATP binding"/>
    <property type="evidence" value="ECO:0007669"/>
    <property type="project" value="UniProtKB-KW"/>
</dbReference>
<dbReference type="SUPFAM" id="SSF56112">
    <property type="entry name" value="Protein kinase-like (PK-like)"/>
    <property type="match status" value="1"/>
</dbReference>
<keyword evidence="11" id="KW-1133">Transmembrane helix</keyword>
<dbReference type="EC" id="2.7.13.3" evidence="3"/>
<feature type="compositionally biased region" description="Polar residues" evidence="15">
    <location>
        <begin position="749"/>
        <end position="758"/>
    </location>
</feature>
<evidence type="ECO:0000256" key="5">
    <source>
        <dbReference type="ARBA" id="ARBA00022553"/>
    </source>
</evidence>
<feature type="region of interest" description="Disordered" evidence="15">
    <location>
        <begin position="570"/>
        <end position="590"/>
    </location>
</feature>
<evidence type="ECO:0000256" key="4">
    <source>
        <dbReference type="ARBA" id="ARBA00022475"/>
    </source>
</evidence>
<dbReference type="SMART" id="SM00448">
    <property type="entry name" value="REC"/>
    <property type="match status" value="1"/>
</dbReference>
<dbReference type="Pfam" id="PF13191">
    <property type="entry name" value="AAA_16"/>
    <property type="match status" value="1"/>
</dbReference>
<dbReference type="FunFam" id="3.30.565.10:FF:000010">
    <property type="entry name" value="Sensor histidine kinase RcsC"/>
    <property type="match status" value="1"/>
</dbReference>
<evidence type="ECO:0000256" key="3">
    <source>
        <dbReference type="ARBA" id="ARBA00012438"/>
    </source>
</evidence>